<accession>A0A8I0PXW2</accession>
<dbReference type="InterPro" id="IPR006626">
    <property type="entry name" value="PbH1"/>
</dbReference>
<dbReference type="InterPro" id="IPR008638">
    <property type="entry name" value="FhaB/CdiA-like_TPS"/>
</dbReference>
<dbReference type="InterPro" id="IPR012334">
    <property type="entry name" value="Pectin_lyas_fold"/>
</dbReference>
<evidence type="ECO:0000256" key="3">
    <source>
        <dbReference type="ARBA" id="ARBA00022729"/>
    </source>
</evidence>
<dbReference type="InterPro" id="IPR050909">
    <property type="entry name" value="Bact_Autotransporter_VF"/>
</dbReference>
<reference evidence="6" key="1">
    <citation type="submission" date="2017-12" db="EMBL/GenBank/DDBJ databases">
        <title>Genome sequencing and analysis.</title>
        <authorList>
            <person name="Huang Y.-T."/>
        </authorList>
    </citation>
    <scope>NUCLEOTIDE SEQUENCE</scope>
    <source>
        <strain evidence="6">VGH116</strain>
    </source>
</reference>
<dbReference type="Gene3D" id="2.160.20.10">
    <property type="entry name" value="Single-stranded right-handed beta-helix, Pectin lyase-like"/>
    <property type="match status" value="1"/>
</dbReference>
<dbReference type="PANTHER" id="PTHR12338">
    <property type="entry name" value="AUTOTRANSPORTER"/>
    <property type="match status" value="1"/>
</dbReference>
<feature type="domain" description="Filamentous haemagglutinin FhaB/tRNA nuclease CdiA-like TPS" evidence="5">
    <location>
        <begin position="71"/>
        <end position="183"/>
    </location>
</feature>
<name>A0A8I0PXW2_MORMO</name>
<sequence>MNRIYKLKFDRRRNVLVVVSELTTGTGKTESTGHIACLLSVPFRKLLGTLKPLALLTSLVTGILPQMVLANPALPSGGQVTAGSGIISINGDQMTIQQNSRNMVASWNTFDIGKNNMVRFVQPDSSSVALNRVTGGRESQLLGTLTANGQVMLINPAGVMFGQGSQVNTAGLVASTKNISNADFMKGNYMLSGGGNLGAQIVNQGSLTTAPGGYIVLAADRVRNSGSISTPEGKIVLAAGDTVKLQMDNGGLTSVSVNGSVVSALAENRGLLSATDGQVYLTARGRDMLLNTVVNNTGTAEARGLRGKGGDIVLDGGDSGVVRQAGQILADSSIGTGGSITLEGRNIHLAADSLTSATGKTGGGNVNAGGGWQGKDSRIKNAAKVVMDKTAVIDVSAGESGNGGQAVLWSDEYTDFRGTILAKGGSLSGDGGRVETSSFRNLQAFGDVIASAVAGRGGEWLLDPLDVTIVSGTSNTNINETGRGTGGATLDSDTDRIFSPSATGAQVSATKIQEQLNTGTSVTVDTHGGDGSSGNITFNGDAKISKTSGGDATLTLRADNNIQFSKRYNWSALTDKGNGTISSTMGKLNLNLLAADHSENGTGTITVGKWVHMWLNGGDFTAGSNNASNRVSVNFDEAGRIEAGNITLNAIGGTRFIGSQLDATSNLTVNGSLRMEAKYNVETRLTAGNILTVNASSGDIAVMSKDSSNGKILLSGVNNVRLTAENGTLWTDAWKDSNHGVDINSSAGAVVLTGFVQNGTTGFALKNTNITSVGDTTLNGLSYWGEATKLDGVNINSTGNVIIRGLAKNVTTNDIGAASAKGIIIRSSNITSQNGNVSLSGLSGANKGSGDALSVSSSNISANTTTGKILLNGTTTNNRGVNVTDSNFSANALDVKGVATTEGNGFVFSNTSLNGTLSNLTNVTLSSANSANSVVNILDTVFVNMTNNTVLDTLLNKGIENMTQLDASGMTFGVSNADWVANYSSSKDGIWIFDRATVNKTGNISLQGVGFSNSTVNAGKKLTIDNGSQMLILNDTNVSADADITLTSNSTIKVQRGNIISNRGNVTLLGTNPKTGRATGVDLVSLNIAAENGNITINGTTPGTYSGVRLTDVVLSANSTVGNINIYGQSTGGVDVYDEIGSVSIQGDTSFTASQINITGNNTSTNAGDTPGAGVGLGTIVPWFKRINVSFTGNVNIVGSSAHGTGVFFAANKDTFRFNNGTVNLTGTTNGKSRNAEVAGIGFNENSINYVPQTSEKTIILNNATVNINGNSTTDAPGIALAGAGNKSEIWIPSYFNGFIFEGDGNVNFNGTSEGGNGVILSLLNNTQLRGKTTIRGESQADGRGVVIAGNMSANLTNTSITGQSQTGSGIFIDASSETYTPKVDLTSNTLTGNTGSGEAGIEISGNNVAISGGTLTGTSKGSGVGVKLTGGQNYILCGTVVNGSSVNGIGVSAEGNLKMTAGTSILGTATDNGDGVTINGTLSNTSEPATEGTDTPMVVVTGKTKGGVGINFTGDSNLTNITLNGSATSGSGIKVSSSVILDERTATTLKANSESGIGLSLDSATLKVVDKTNNVVTAGVQLNGASVNGSGVSTSGNVAINGVILDGRTESGTGVTLGGNLTLGDTVSGVNAAAANGTSINLNNVTFNATNHGSDPLWLEPSVTGDNGTAIKVSGDTELINVALNGDAVNGRGVVIDGNLTTNRSVSGTTENGTALTISGRLVNSAGLPLKGTATGGGIGVSIIGDIGGNSVIGISSSGVGASLGDGAATGAGSTVTGTSETGSGAVINGRVNNQGTVSGTSQKGSGTELLAAGILRGAGSVSGGSTAGIGVSVTGNTGDNRVSGTSSSGVGVSLGDGAATGIASTVSGSSVTGSGVVINGGVNNQGAIRGTSQSGIGTDLLASGILHGAGSVSGGSTAGIGVSITGNTGDNRVSGTSSSGVGVSLGDGAATGIASTVSGSSVTGSGVVINGGVNNQGAIRGTSQSGIGTDLTAAGILTGIGSVSGTTQEGGIGTDINGTVRGNTVNGESAAGIGVMVNNGATVSGTAVNGHTQSGIGVFWRNRVKNNHAIISGDAQSGRGVYLESDTTLNDTTVVGGRTQSGTGVFIANNLSGGTVVGKAGSGDAVNLKGGAVIGTDIIGDSRDGSGVMISGPVILSGGSLTGRTVNGTGLNITSGALTQKVEADARGEVVNGGNGRPYNGAVLNILLAAQIAQEQSVQNLLQNHSRQVNTDTSFGDVDINICTDTEGSSVACQVISAGTPGIKGVQRR</sequence>
<dbReference type="InterPro" id="IPR011050">
    <property type="entry name" value="Pectin_lyase_fold/virulence"/>
</dbReference>
<dbReference type="Pfam" id="PF13018">
    <property type="entry name" value="ESPR"/>
    <property type="match status" value="1"/>
</dbReference>
<keyword evidence="3" id="KW-0732">Signal</keyword>
<protein>
    <recommendedName>
        <fullName evidence="5">Filamentous haemagglutinin FhaB/tRNA nuclease CdiA-like TPS domain-containing protein</fullName>
    </recommendedName>
</protein>
<dbReference type="EMBL" id="PKLF01000024">
    <property type="protein sequence ID" value="MBE8614371.1"/>
    <property type="molecule type" value="Genomic_DNA"/>
</dbReference>
<gene>
    <name evidence="6" type="ORF">CYG68_18545</name>
</gene>
<dbReference type="NCBIfam" id="TIGR01901">
    <property type="entry name" value="adhes_NPXG"/>
    <property type="match status" value="1"/>
</dbReference>
<dbReference type="PANTHER" id="PTHR12338:SF8">
    <property type="entry name" value="HEME_HEMOPEXIN-BINDING PROTEIN"/>
    <property type="match status" value="1"/>
</dbReference>
<dbReference type="InterPro" id="IPR024973">
    <property type="entry name" value="ESPR"/>
</dbReference>
<evidence type="ECO:0000313" key="6">
    <source>
        <dbReference type="EMBL" id="MBE8614371.1"/>
    </source>
</evidence>
<feature type="compositionally biased region" description="Low complexity" evidence="4">
    <location>
        <begin position="1772"/>
        <end position="1787"/>
    </location>
</feature>
<evidence type="ECO:0000313" key="7">
    <source>
        <dbReference type="Proteomes" id="UP000650477"/>
    </source>
</evidence>
<dbReference type="GO" id="GO:0005576">
    <property type="term" value="C:extracellular region"/>
    <property type="evidence" value="ECO:0007669"/>
    <property type="project" value="UniProtKB-SubCell"/>
</dbReference>
<evidence type="ECO:0000259" key="5">
    <source>
        <dbReference type="SMART" id="SM00912"/>
    </source>
</evidence>
<dbReference type="SMART" id="SM00710">
    <property type="entry name" value="PbH1"/>
    <property type="match status" value="16"/>
</dbReference>
<proteinExistence type="predicted"/>
<evidence type="ECO:0000256" key="2">
    <source>
        <dbReference type="ARBA" id="ARBA00022525"/>
    </source>
</evidence>
<feature type="region of interest" description="Disordered" evidence="4">
    <location>
        <begin position="1769"/>
        <end position="1792"/>
    </location>
</feature>
<comment type="caution">
    <text evidence="6">The sequence shown here is derived from an EMBL/GenBank/DDBJ whole genome shotgun (WGS) entry which is preliminary data.</text>
</comment>
<evidence type="ECO:0000256" key="1">
    <source>
        <dbReference type="ARBA" id="ARBA00004613"/>
    </source>
</evidence>
<organism evidence="6 7">
    <name type="scientific">Morganella morganii</name>
    <name type="common">Proteus morganii</name>
    <dbReference type="NCBI Taxonomy" id="582"/>
    <lineage>
        <taxon>Bacteria</taxon>
        <taxon>Pseudomonadati</taxon>
        <taxon>Pseudomonadota</taxon>
        <taxon>Gammaproteobacteria</taxon>
        <taxon>Enterobacterales</taxon>
        <taxon>Morganellaceae</taxon>
        <taxon>Morganella</taxon>
    </lineage>
</organism>
<dbReference type="SMART" id="SM00912">
    <property type="entry name" value="Haemagg_act"/>
    <property type="match status" value="1"/>
</dbReference>
<keyword evidence="2" id="KW-0964">Secreted</keyword>
<dbReference type="Proteomes" id="UP000650477">
    <property type="component" value="Unassembled WGS sequence"/>
</dbReference>
<dbReference type="SUPFAM" id="SSF51126">
    <property type="entry name" value="Pectin lyase-like"/>
    <property type="match status" value="1"/>
</dbReference>
<evidence type="ECO:0000256" key="4">
    <source>
        <dbReference type="SAM" id="MobiDB-lite"/>
    </source>
</evidence>
<comment type="subcellular location">
    <subcellularLocation>
        <location evidence="1">Secreted</location>
    </subcellularLocation>
</comment>
<dbReference type="Pfam" id="PF05860">
    <property type="entry name" value="TPS"/>
    <property type="match status" value="1"/>
</dbReference>